<dbReference type="RefSeq" id="WP_238181400.1">
    <property type="nucleotide sequence ID" value="NZ_BPRB01000050.1"/>
</dbReference>
<accession>A0ABQ4TV43</accession>
<evidence type="ECO:0000313" key="1">
    <source>
        <dbReference type="EMBL" id="GJE58794.1"/>
    </source>
</evidence>
<dbReference type="EMBL" id="BPRB01000050">
    <property type="protein sequence ID" value="GJE58794.1"/>
    <property type="molecule type" value="Genomic_DNA"/>
</dbReference>
<proteinExistence type="predicted"/>
<comment type="caution">
    <text evidence="1">The sequence shown here is derived from an EMBL/GenBank/DDBJ whole genome shotgun (WGS) entry which is preliminary data.</text>
</comment>
<gene>
    <name evidence="1" type="ORF">MPOCJGCO_0878</name>
</gene>
<reference evidence="1" key="1">
    <citation type="journal article" date="2021" name="Front. Microbiol.">
        <title>Comprehensive Comparative Genomics and Phenotyping of Methylobacterium Species.</title>
        <authorList>
            <person name="Alessa O."/>
            <person name="Ogura Y."/>
            <person name="Fujitani Y."/>
            <person name="Takami H."/>
            <person name="Hayashi T."/>
            <person name="Sahin N."/>
            <person name="Tani A."/>
        </authorList>
    </citation>
    <scope>NUCLEOTIDE SEQUENCE</scope>
    <source>
        <strain evidence="1">DSM 23632</strain>
    </source>
</reference>
<sequence>MSPRPAAGRAAAVARLGPMHAAATLRAGAEPEHLVIDKPCDANATVLTEQLRGIAYHHPQIAVDGVTGAVLAETGTPRLAA</sequence>
<organism evidence="1 2">
    <name type="scientific">Methylobacterium trifolii</name>
    <dbReference type="NCBI Taxonomy" id="1003092"/>
    <lineage>
        <taxon>Bacteria</taxon>
        <taxon>Pseudomonadati</taxon>
        <taxon>Pseudomonadota</taxon>
        <taxon>Alphaproteobacteria</taxon>
        <taxon>Hyphomicrobiales</taxon>
        <taxon>Methylobacteriaceae</taxon>
        <taxon>Methylobacterium</taxon>
    </lineage>
</organism>
<evidence type="ECO:0000313" key="2">
    <source>
        <dbReference type="Proteomes" id="UP001055057"/>
    </source>
</evidence>
<dbReference type="Proteomes" id="UP001055057">
    <property type="component" value="Unassembled WGS sequence"/>
</dbReference>
<protein>
    <submittedName>
        <fullName evidence="1">Uncharacterized protein</fullName>
    </submittedName>
</protein>
<reference evidence="1" key="2">
    <citation type="submission" date="2021-08" db="EMBL/GenBank/DDBJ databases">
        <authorList>
            <person name="Tani A."/>
            <person name="Ola A."/>
            <person name="Ogura Y."/>
            <person name="Katsura K."/>
            <person name="Hayashi T."/>
        </authorList>
    </citation>
    <scope>NUCLEOTIDE SEQUENCE</scope>
    <source>
        <strain evidence="1">DSM 23632</strain>
    </source>
</reference>
<keyword evidence="2" id="KW-1185">Reference proteome</keyword>
<name>A0ABQ4TV43_9HYPH</name>